<dbReference type="RefSeq" id="WP_183397144.1">
    <property type="nucleotide sequence ID" value="NZ_JACIDS010000001.1"/>
</dbReference>
<dbReference type="Proteomes" id="UP000553963">
    <property type="component" value="Unassembled WGS sequence"/>
</dbReference>
<dbReference type="GO" id="GO:0005737">
    <property type="term" value="C:cytoplasm"/>
    <property type="evidence" value="ECO:0007669"/>
    <property type="project" value="TreeGrafter"/>
</dbReference>
<dbReference type="EMBL" id="JACIDS010000001">
    <property type="protein sequence ID" value="MBB3929490.1"/>
    <property type="molecule type" value="Genomic_DNA"/>
</dbReference>
<keyword evidence="2" id="KW-0378">Hydrolase</keyword>
<dbReference type="EC" id="3.1.3.16" evidence="2"/>
<organism evidence="2 3">
    <name type="scientific">Kaistia hirudinis</name>
    <dbReference type="NCBI Taxonomy" id="1293440"/>
    <lineage>
        <taxon>Bacteria</taxon>
        <taxon>Pseudomonadati</taxon>
        <taxon>Pseudomonadota</taxon>
        <taxon>Alphaproteobacteria</taxon>
        <taxon>Hyphomicrobiales</taxon>
        <taxon>Kaistiaceae</taxon>
        <taxon>Kaistia</taxon>
    </lineage>
</organism>
<comment type="caution">
    <text evidence="2">The sequence shown here is derived from an EMBL/GenBank/DDBJ whole genome shotgun (WGS) entry which is preliminary data.</text>
</comment>
<dbReference type="CDD" id="cd00144">
    <property type="entry name" value="MPP_PPP_family"/>
    <property type="match status" value="1"/>
</dbReference>
<dbReference type="InterPro" id="IPR029052">
    <property type="entry name" value="Metallo-depent_PP-like"/>
</dbReference>
<dbReference type="GO" id="GO:0008803">
    <property type="term" value="F:bis(5'-nucleosyl)-tetraphosphatase (symmetrical) activity"/>
    <property type="evidence" value="ECO:0007669"/>
    <property type="project" value="TreeGrafter"/>
</dbReference>
<dbReference type="InterPro" id="IPR050126">
    <property type="entry name" value="Ap4A_hydrolase"/>
</dbReference>
<dbReference type="PANTHER" id="PTHR42850">
    <property type="entry name" value="METALLOPHOSPHOESTERASE"/>
    <property type="match status" value="1"/>
</dbReference>
<dbReference type="PANTHER" id="PTHR42850:SF4">
    <property type="entry name" value="ZINC-DEPENDENT ENDOPOLYPHOSPHATASE"/>
    <property type="match status" value="1"/>
</dbReference>
<dbReference type="InterPro" id="IPR004843">
    <property type="entry name" value="Calcineurin-like_PHP"/>
</dbReference>
<dbReference type="SUPFAM" id="SSF56300">
    <property type="entry name" value="Metallo-dependent phosphatases"/>
    <property type="match status" value="1"/>
</dbReference>
<accession>A0A840AH50</accession>
<dbReference type="GO" id="GO:0004722">
    <property type="term" value="F:protein serine/threonine phosphatase activity"/>
    <property type="evidence" value="ECO:0007669"/>
    <property type="project" value="UniProtKB-EC"/>
</dbReference>
<name>A0A840AH50_9HYPH</name>
<evidence type="ECO:0000313" key="3">
    <source>
        <dbReference type="Proteomes" id="UP000553963"/>
    </source>
</evidence>
<dbReference type="GO" id="GO:0110154">
    <property type="term" value="P:RNA decapping"/>
    <property type="evidence" value="ECO:0007669"/>
    <property type="project" value="TreeGrafter"/>
</dbReference>
<keyword evidence="3" id="KW-1185">Reference proteome</keyword>
<proteinExistence type="predicted"/>
<protein>
    <submittedName>
        <fullName evidence="2">Serine/threonine protein phosphatase 1</fullName>
        <ecNumber evidence="2">3.1.3.16</ecNumber>
    </submittedName>
</protein>
<dbReference type="Pfam" id="PF00149">
    <property type="entry name" value="Metallophos"/>
    <property type="match status" value="1"/>
</dbReference>
<feature type="domain" description="Calcineurin-like phosphoesterase" evidence="1">
    <location>
        <begin position="40"/>
        <end position="235"/>
    </location>
</feature>
<dbReference type="Gene3D" id="3.60.21.10">
    <property type="match status" value="1"/>
</dbReference>
<evidence type="ECO:0000313" key="2">
    <source>
        <dbReference type="EMBL" id="MBB3929490.1"/>
    </source>
</evidence>
<sequence>MGATSLLSRLSAALSGVRAAAPAAGTRPTLALPDRDQVLYVIGDIHGCLRQLEALESLIVERASHIADREHVIVLVGDLVDRGPQSASVIDRAMALLGGNVRRIVLAGNHEEAMLDSIESATAAADWLSFGGHETLKSYGADEIPRVDSRAGFRKFQRMMEFLVPPEHIEWLRALPKAVRWRDYFITHAGVRPGLDLDEQSQRDLQWIREPFLSSDEDFGAVVVHGHTPSETPMRYANRISVDTGCFMGGRLSAAMLDRDSVGFLSVS</sequence>
<reference evidence="2 3" key="1">
    <citation type="submission" date="2020-08" db="EMBL/GenBank/DDBJ databases">
        <title>Genomic Encyclopedia of Type Strains, Phase IV (KMG-IV): sequencing the most valuable type-strain genomes for metagenomic binning, comparative biology and taxonomic classification.</title>
        <authorList>
            <person name="Goeker M."/>
        </authorList>
    </citation>
    <scope>NUCLEOTIDE SEQUENCE [LARGE SCALE GENOMIC DNA]</scope>
    <source>
        <strain evidence="2 3">DSM 25966</strain>
    </source>
</reference>
<dbReference type="AlphaFoldDB" id="A0A840AH50"/>
<gene>
    <name evidence="2" type="ORF">GGR25_000509</name>
</gene>
<evidence type="ECO:0000259" key="1">
    <source>
        <dbReference type="Pfam" id="PF00149"/>
    </source>
</evidence>